<accession>A0A2N0Z774</accession>
<dbReference type="AlphaFoldDB" id="A0A2N0Z774"/>
<dbReference type="Pfam" id="PF12903">
    <property type="entry name" value="DUF3830"/>
    <property type="match status" value="1"/>
</dbReference>
<keyword evidence="2" id="KW-1185">Reference proteome</keyword>
<comment type="caution">
    <text evidence="1">The sequence shown here is derived from an EMBL/GenBank/DDBJ whole genome shotgun (WGS) entry which is preliminary data.</text>
</comment>
<proteinExistence type="predicted"/>
<reference evidence="1 2" key="1">
    <citation type="journal article" date="2003" name="Int. J. Syst. Evol. Microbiol.">
        <title>Bacillus nealsonii sp. nov., isolated from a spacecraft-assembly facility, whose spores are gamma-radiation resistant.</title>
        <authorList>
            <person name="Venkateswaran K."/>
            <person name="Kempf M."/>
            <person name="Chen F."/>
            <person name="Satomi M."/>
            <person name="Nicholson W."/>
            <person name="Kern R."/>
        </authorList>
    </citation>
    <scope>NUCLEOTIDE SEQUENCE [LARGE SCALE GENOMIC DNA]</scope>
    <source>
        <strain evidence="1 2">FO-92</strain>
    </source>
</reference>
<sequence>MTLLKMTSGNFEFIVRTEEGNTPESCKWLLEQLPLTVQMIQGAWSGSAVFTDLNYIAIDVPFENATSYPSPGHILLYPGDEKGNSGEIYMPYGGNRFACPRGQLAGNHFLTIEEGAEQLAEFGRKVRWEGAQDLVFELLD</sequence>
<evidence type="ECO:0000313" key="1">
    <source>
        <dbReference type="EMBL" id="PKG25347.1"/>
    </source>
</evidence>
<evidence type="ECO:0000313" key="2">
    <source>
        <dbReference type="Proteomes" id="UP000233375"/>
    </source>
</evidence>
<dbReference type="Gene3D" id="2.40.100.20">
    <property type="match status" value="1"/>
</dbReference>
<gene>
    <name evidence="1" type="ORF">CWS01_02385</name>
</gene>
<dbReference type="Proteomes" id="UP000233375">
    <property type="component" value="Unassembled WGS sequence"/>
</dbReference>
<dbReference type="InterPro" id="IPR024532">
    <property type="entry name" value="DUF3830"/>
</dbReference>
<dbReference type="RefSeq" id="WP_101175452.1">
    <property type="nucleotide sequence ID" value="NZ_PISE01000004.1"/>
</dbReference>
<dbReference type="EMBL" id="PISE01000004">
    <property type="protein sequence ID" value="PKG25347.1"/>
    <property type="molecule type" value="Genomic_DNA"/>
</dbReference>
<organism evidence="1 2">
    <name type="scientific">Niallia nealsonii</name>
    <dbReference type="NCBI Taxonomy" id="115979"/>
    <lineage>
        <taxon>Bacteria</taxon>
        <taxon>Bacillati</taxon>
        <taxon>Bacillota</taxon>
        <taxon>Bacilli</taxon>
        <taxon>Bacillales</taxon>
        <taxon>Bacillaceae</taxon>
        <taxon>Niallia</taxon>
    </lineage>
</organism>
<dbReference type="OrthoDB" id="8479268at2"/>
<name>A0A2N0Z774_9BACI</name>
<protein>
    <submittedName>
        <fullName evidence="1">DUF3830 domain-containing protein</fullName>
    </submittedName>
</protein>